<dbReference type="Proteomes" id="UP001589896">
    <property type="component" value="Unassembled WGS sequence"/>
</dbReference>
<keyword evidence="1" id="KW-1133">Transmembrane helix</keyword>
<keyword evidence="1" id="KW-0812">Transmembrane</keyword>
<keyword evidence="1" id="KW-0472">Membrane</keyword>
<feature type="chain" id="PRO_5047145144" description="Carboxypeptidase regulatory-like domain-containing protein" evidence="2">
    <location>
        <begin position="31"/>
        <end position="383"/>
    </location>
</feature>
<dbReference type="Gene3D" id="2.60.40.2700">
    <property type="match status" value="1"/>
</dbReference>
<comment type="caution">
    <text evidence="3">The sequence shown here is derived from an EMBL/GenBank/DDBJ whole genome shotgun (WGS) entry which is preliminary data.</text>
</comment>
<accession>A0ABV6RST1</accession>
<reference evidence="3 4" key="1">
    <citation type="submission" date="2024-09" db="EMBL/GenBank/DDBJ databases">
        <authorList>
            <person name="Sun Q."/>
            <person name="Mori K."/>
        </authorList>
    </citation>
    <scope>NUCLEOTIDE SEQUENCE [LARGE SCALE GENOMIC DNA]</scope>
    <source>
        <strain evidence="3 4">KCTC 23076</strain>
    </source>
</reference>
<dbReference type="EMBL" id="JBHLTG010000005">
    <property type="protein sequence ID" value="MFC0680039.1"/>
    <property type="molecule type" value="Genomic_DNA"/>
</dbReference>
<sequence>MKSTPSTNRLRSLSAGLGVALLSGALAASAAPAQALVVEETGHTITGSVTTLDANGVSAAADGAFIDLYLEPYADGDLPWDEAESAPDGTFEVLGVEDGEYSIDVYLPDDDEFVAQSIPFTVSGADVVIPTIELKTALDVGTLEVTGSSVVGKTLTVLTDGWPAGATLHYQWGYSTGQSGGPIDGATSATYTITADHIGHMLSVFVTATKPGFEASQASLFSDEVVTAPKKPAAPAPVADSDGLASYLVGKGSTPQPQDSVGLPSGSLNPAKGYEASVPWLSPDSFVDVYLYSTPVFVGTFPVVDGVVQITLSADLLSELAAGGHTLVVLGQSSGAVSSVTVSIAAMLASTGVDPVAAFAASGVFLLLGGLSLVAARRIRSKA</sequence>
<protein>
    <recommendedName>
        <fullName evidence="5">Carboxypeptidase regulatory-like domain-containing protein</fullName>
    </recommendedName>
</protein>
<feature type="signal peptide" evidence="2">
    <location>
        <begin position="1"/>
        <end position="30"/>
    </location>
</feature>
<gene>
    <name evidence="3" type="ORF">ACFFGH_19565</name>
</gene>
<keyword evidence="4" id="KW-1185">Reference proteome</keyword>
<organism evidence="3 4">
    <name type="scientific">Lysobacter korlensis</name>
    <dbReference type="NCBI Taxonomy" id="553636"/>
    <lineage>
        <taxon>Bacteria</taxon>
        <taxon>Pseudomonadati</taxon>
        <taxon>Pseudomonadota</taxon>
        <taxon>Gammaproteobacteria</taxon>
        <taxon>Lysobacterales</taxon>
        <taxon>Lysobacteraceae</taxon>
        <taxon>Lysobacter</taxon>
    </lineage>
</organism>
<keyword evidence="2" id="KW-0732">Signal</keyword>
<evidence type="ECO:0000313" key="3">
    <source>
        <dbReference type="EMBL" id="MFC0680039.1"/>
    </source>
</evidence>
<name>A0ABV6RST1_9GAMM</name>
<feature type="transmembrane region" description="Helical" evidence="1">
    <location>
        <begin position="356"/>
        <end position="376"/>
    </location>
</feature>
<evidence type="ECO:0000256" key="1">
    <source>
        <dbReference type="SAM" id="Phobius"/>
    </source>
</evidence>
<proteinExistence type="predicted"/>
<evidence type="ECO:0000313" key="4">
    <source>
        <dbReference type="Proteomes" id="UP001589896"/>
    </source>
</evidence>
<dbReference type="RefSeq" id="WP_386671424.1">
    <property type="nucleotide sequence ID" value="NZ_JBHLTG010000005.1"/>
</dbReference>
<evidence type="ECO:0000256" key="2">
    <source>
        <dbReference type="SAM" id="SignalP"/>
    </source>
</evidence>
<evidence type="ECO:0008006" key="5">
    <source>
        <dbReference type="Google" id="ProtNLM"/>
    </source>
</evidence>